<feature type="non-terminal residue" evidence="10">
    <location>
        <position position="217"/>
    </location>
</feature>
<evidence type="ECO:0000313" key="10">
    <source>
        <dbReference type="EMBL" id="OAV93901.1"/>
    </source>
</evidence>
<proteinExistence type="inferred from homology"/>
<comment type="similarity">
    <text evidence="2">Belongs to the SPCS1 family.</text>
</comment>
<evidence type="ECO:0000256" key="7">
    <source>
        <dbReference type="ARBA" id="ARBA00023136"/>
    </source>
</evidence>
<feature type="transmembrane region" description="Helical" evidence="9">
    <location>
        <begin position="156"/>
        <end position="173"/>
    </location>
</feature>
<dbReference type="PANTHER" id="PTHR13202">
    <property type="entry name" value="MICROSOMAL SIGNAL PEPTIDASE 12 KDA SUBUNIT"/>
    <property type="match status" value="1"/>
</dbReference>
<dbReference type="OrthoDB" id="263893at2759"/>
<keyword evidence="7 9" id="KW-0472">Membrane</keyword>
<dbReference type="InterPro" id="IPR009542">
    <property type="entry name" value="Spc1/SPCS1"/>
</dbReference>
<keyword evidence="5" id="KW-0256">Endoplasmic reticulum</keyword>
<dbReference type="Proteomes" id="UP000005240">
    <property type="component" value="Unassembled WGS sequence"/>
</dbReference>
<feature type="transmembrane region" description="Helical" evidence="9">
    <location>
        <begin position="179"/>
        <end position="200"/>
    </location>
</feature>
<evidence type="ECO:0000256" key="2">
    <source>
        <dbReference type="ARBA" id="ARBA00005245"/>
    </source>
</evidence>
<dbReference type="PANTHER" id="PTHR13202:SF0">
    <property type="entry name" value="SIGNAL PEPTIDASE COMPLEX SUBUNIT 1"/>
    <property type="match status" value="1"/>
</dbReference>
<dbReference type="GO" id="GO:0006465">
    <property type="term" value="P:signal peptide processing"/>
    <property type="evidence" value="ECO:0007669"/>
    <property type="project" value="InterPro"/>
</dbReference>
<dbReference type="EMBL" id="ADAS02000045">
    <property type="protein sequence ID" value="OAV93901.1"/>
    <property type="molecule type" value="Genomic_DNA"/>
</dbReference>
<evidence type="ECO:0000313" key="11">
    <source>
        <dbReference type="EnsemblFungi" id="PTTG_12160-t43_1-p1"/>
    </source>
</evidence>
<evidence type="ECO:0000256" key="1">
    <source>
        <dbReference type="ARBA" id="ARBA00004477"/>
    </source>
</evidence>
<gene>
    <name evidence="10" type="ORF">PTTG_12160</name>
</gene>
<reference evidence="10" key="1">
    <citation type="submission" date="2009-11" db="EMBL/GenBank/DDBJ databases">
        <authorList>
            <consortium name="The Broad Institute Genome Sequencing Platform"/>
            <person name="Ward D."/>
            <person name="Feldgarden M."/>
            <person name="Earl A."/>
            <person name="Young S.K."/>
            <person name="Zeng Q."/>
            <person name="Koehrsen M."/>
            <person name="Alvarado L."/>
            <person name="Berlin A."/>
            <person name="Bochicchio J."/>
            <person name="Borenstein D."/>
            <person name="Chapman S.B."/>
            <person name="Chen Z."/>
            <person name="Engels R."/>
            <person name="Freedman E."/>
            <person name="Gellesch M."/>
            <person name="Goldberg J."/>
            <person name="Griggs A."/>
            <person name="Gujja S."/>
            <person name="Heilman E."/>
            <person name="Heiman D."/>
            <person name="Hepburn T."/>
            <person name="Howarth C."/>
            <person name="Jen D."/>
            <person name="Larson L."/>
            <person name="Lewis B."/>
            <person name="Mehta T."/>
            <person name="Park D."/>
            <person name="Pearson M."/>
            <person name="Roberts A."/>
            <person name="Saif S."/>
            <person name="Shea T."/>
            <person name="Shenoy N."/>
            <person name="Sisk P."/>
            <person name="Stolte C."/>
            <person name="Sykes S."/>
            <person name="Thomson T."/>
            <person name="Walk T."/>
            <person name="White J."/>
            <person name="Yandava C."/>
            <person name="Izard J."/>
            <person name="Baranova O.V."/>
            <person name="Blanton J.M."/>
            <person name="Tanner A.C."/>
            <person name="Dewhirst F.E."/>
            <person name="Haas B."/>
            <person name="Nusbaum C."/>
            <person name="Birren B."/>
        </authorList>
    </citation>
    <scope>NUCLEOTIDE SEQUENCE [LARGE SCALE GENOMIC DNA]</scope>
    <source>
        <strain evidence="10">1-1 BBBD Race 1</strain>
    </source>
</reference>
<name>A0A180GMT7_PUCT1</name>
<reference evidence="11 12" key="3">
    <citation type="journal article" date="2017" name="G3 (Bethesda)">
        <title>Comparative analysis highlights variable genome content of wheat rusts and divergence of the mating loci.</title>
        <authorList>
            <person name="Cuomo C.A."/>
            <person name="Bakkeren G."/>
            <person name="Khalil H.B."/>
            <person name="Panwar V."/>
            <person name="Joly D."/>
            <person name="Linning R."/>
            <person name="Sakthikumar S."/>
            <person name="Song X."/>
            <person name="Adiconis X."/>
            <person name="Fan L."/>
            <person name="Goldberg J.M."/>
            <person name="Levin J.Z."/>
            <person name="Young S."/>
            <person name="Zeng Q."/>
            <person name="Anikster Y."/>
            <person name="Bruce M."/>
            <person name="Wang M."/>
            <person name="Yin C."/>
            <person name="McCallum B."/>
            <person name="Szabo L.J."/>
            <person name="Hulbert S."/>
            <person name="Chen X."/>
            <person name="Fellers J.P."/>
        </authorList>
    </citation>
    <scope>NUCLEOTIDE SEQUENCE</scope>
    <source>
        <strain evidence="12">Isolate 1-1 / race 1 (BBBD)</strain>
        <strain evidence="11">isolate 1-1 / race 1 (BBBD)</strain>
    </source>
</reference>
<dbReference type="EnsemblFungi" id="PTTG_12160-t43_1">
    <property type="protein sequence ID" value="PTTG_12160-t43_1-p1"/>
    <property type="gene ID" value="PTTG_12160"/>
</dbReference>
<dbReference type="AlphaFoldDB" id="A0A180GMT7"/>
<keyword evidence="12" id="KW-1185">Reference proteome</keyword>
<dbReference type="VEuPathDB" id="FungiDB:PTTG_12160"/>
<accession>A0A180GMT7</accession>
<evidence type="ECO:0000256" key="5">
    <source>
        <dbReference type="ARBA" id="ARBA00022824"/>
    </source>
</evidence>
<sequence length="217" mass="24631">MFFGELFRRKLLLCLTEIERKTRDFVQSFGTLILQTPPLCIFTTVQPRIGEYPGQPRPYSNPRKLPRTNSYVFMYLCTYTAGSTSNSDLQRYFKDNNNQPNCELQRYLEGKPVSKFAKKMDALSKAIDGYVDQLKATFEGKIDFEGQRKADQLNNLILSLTTVIALVAGYALQSMLLTFGIYGAGFLTALLVVVPPWPCYNKNPVNWLPSSKKQGKV</sequence>
<evidence type="ECO:0000256" key="6">
    <source>
        <dbReference type="ARBA" id="ARBA00022989"/>
    </source>
</evidence>
<evidence type="ECO:0000256" key="3">
    <source>
        <dbReference type="ARBA" id="ARBA00017059"/>
    </source>
</evidence>
<dbReference type="STRING" id="630390.A0A180GMT7"/>
<organism evidence="10">
    <name type="scientific">Puccinia triticina (isolate 1-1 / race 1 (BBBD))</name>
    <name type="common">Brown leaf rust fungus</name>
    <dbReference type="NCBI Taxonomy" id="630390"/>
    <lineage>
        <taxon>Eukaryota</taxon>
        <taxon>Fungi</taxon>
        <taxon>Dikarya</taxon>
        <taxon>Basidiomycota</taxon>
        <taxon>Pucciniomycotina</taxon>
        <taxon>Pucciniomycetes</taxon>
        <taxon>Pucciniales</taxon>
        <taxon>Pucciniaceae</taxon>
        <taxon>Puccinia</taxon>
    </lineage>
</organism>
<dbReference type="Pfam" id="PF06645">
    <property type="entry name" value="SPC12"/>
    <property type="match status" value="1"/>
</dbReference>
<reference evidence="10" key="2">
    <citation type="submission" date="2016-05" db="EMBL/GenBank/DDBJ databases">
        <title>Comparative analysis highlights variable genome content of wheat rusts and divergence of the mating loci.</title>
        <authorList>
            <person name="Cuomo C.A."/>
            <person name="Bakkeren G."/>
            <person name="Szabo L."/>
            <person name="Khalil H."/>
            <person name="Joly D."/>
            <person name="Goldberg J."/>
            <person name="Young S."/>
            <person name="Zeng Q."/>
            <person name="Fellers J."/>
        </authorList>
    </citation>
    <scope>NUCLEOTIDE SEQUENCE [LARGE SCALE GENOMIC DNA]</scope>
    <source>
        <strain evidence="10">1-1 BBBD Race 1</strain>
    </source>
</reference>
<evidence type="ECO:0000256" key="4">
    <source>
        <dbReference type="ARBA" id="ARBA00022692"/>
    </source>
</evidence>
<keyword evidence="6 9" id="KW-1133">Transmembrane helix</keyword>
<keyword evidence="4 9" id="KW-0812">Transmembrane</keyword>
<dbReference type="GO" id="GO:0045047">
    <property type="term" value="P:protein targeting to ER"/>
    <property type="evidence" value="ECO:0007669"/>
    <property type="project" value="TreeGrafter"/>
</dbReference>
<evidence type="ECO:0000313" key="12">
    <source>
        <dbReference type="Proteomes" id="UP000005240"/>
    </source>
</evidence>
<dbReference type="GO" id="GO:0005787">
    <property type="term" value="C:signal peptidase complex"/>
    <property type="evidence" value="ECO:0007669"/>
    <property type="project" value="InterPro"/>
</dbReference>
<comment type="function">
    <text evidence="8">Component of the signal peptidase complex (SPC) which catalyzes the cleavage of N-terminal signal sequences from nascent proteins as they are translocated into the lumen of the endoplasmic reticulum. Dispensable for SPC enzymatic activity.</text>
</comment>
<comment type="subcellular location">
    <subcellularLocation>
        <location evidence="1">Endoplasmic reticulum membrane</location>
        <topology evidence="1">Multi-pass membrane protein</topology>
    </subcellularLocation>
</comment>
<evidence type="ECO:0000256" key="9">
    <source>
        <dbReference type="SAM" id="Phobius"/>
    </source>
</evidence>
<reference evidence="11" key="4">
    <citation type="submission" date="2025-05" db="UniProtKB">
        <authorList>
            <consortium name="EnsemblFungi"/>
        </authorList>
    </citation>
    <scope>IDENTIFICATION</scope>
    <source>
        <strain evidence="11">isolate 1-1 / race 1 (BBBD)</strain>
    </source>
</reference>
<evidence type="ECO:0000256" key="8">
    <source>
        <dbReference type="ARBA" id="ARBA00045204"/>
    </source>
</evidence>
<protein>
    <recommendedName>
        <fullName evidence="3">Signal peptidase complex subunit 1</fullName>
    </recommendedName>
</protein>